<dbReference type="PROSITE" id="PS50966">
    <property type="entry name" value="ZF_SWIM"/>
    <property type="match status" value="1"/>
</dbReference>
<dbReference type="Proteomes" id="UP000245711">
    <property type="component" value="Chromosome"/>
</dbReference>
<dbReference type="GO" id="GO:0008270">
    <property type="term" value="F:zinc ion binding"/>
    <property type="evidence" value="ECO:0007669"/>
    <property type="project" value="UniProtKB-KW"/>
</dbReference>
<dbReference type="RefSeq" id="WP_109334945.1">
    <property type="nucleotide sequence ID" value="NZ_CP021354.1"/>
</dbReference>
<keyword evidence="1" id="KW-0479">Metal-binding</keyword>
<dbReference type="KEGG" id="roz:CBI38_08530"/>
<keyword evidence="1" id="KW-0862">Zinc</keyword>
<proteinExistence type="predicted"/>
<evidence type="ECO:0000256" key="1">
    <source>
        <dbReference type="PROSITE-ProRule" id="PRU00325"/>
    </source>
</evidence>
<reference evidence="4 5" key="1">
    <citation type="submission" date="2017-05" db="EMBL/GenBank/DDBJ databases">
        <title>Isolation of Rhodococcus sp. S2-17 biodegrading of BP-3.</title>
        <authorList>
            <person name="Lee Y."/>
            <person name="Kim K.H."/>
            <person name="Chun B.H."/>
            <person name="Jung H.S."/>
            <person name="Jeon C.O."/>
        </authorList>
    </citation>
    <scope>NUCLEOTIDE SEQUENCE [LARGE SCALE GENOMIC DNA]</scope>
    <source>
        <strain evidence="4 5">S2-17</strain>
    </source>
</reference>
<evidence type="ECO:0000259" key="3">
    <source>
        <dbReference type="PROSITE" id="PS50966"/>
    </source>
</evidence>
<dbReference type="EMBL" id="CP021354">
    <property type="protein sequence ID" value="AWK75420.1"/>
    <property type="molecule type" value="Genomic_DNA"/>
</dbReference>
<organism evidence="4 5">
    <name type="scientific">Rhodococcus oxybenzonivorans</name>
    <dbReference type="NCBI Taxonomy" id="1990687"/>
    <lineage>
        <taxon>Bacteria</taxon>
        <taxon>Bacillati</taxon>
        <taxon>Actinomycetota</taxon>
        <taxon>Actinomycetes</taxon>
        <taxon>Mycobacteriales</taxon>
        <taxon>Nocardiaceae</taxon>
        <taxon>Rhodococcus</taxon>
    </lineage>
</organism>
<dbReference type="AlphaFoldDB" id="A0A2S2C3G8"/>
<accession>A0A2S2C3G8</accession>
<protein>
    <recommendedName>
        <fullName evidence="3">SWIM-type domain-containing protein</fullName>
    </recommendedName>
</protein>
<evidence type="ECO:0000256" key="2">
    <source>
        <dbReference type="SAM" id="MobiDB-lite"/>
    </source>
</evidence>
<dbReference type="InterPro" id="IPR007527">
    <property type="entry name" value="Znf_SWIM"/>
</dbReference>
<evidence type="ECO:0000313" key="5">
    <source>
        <dbReference type="Proteomes" id="UP000245711"/>
    </source>
</evidence>
<dbReference type="OrthoDB" id="9816340at2"/>
<feature type="domain" description="SWIM-type" evidence="3">
    <location>
        <begin position="52"/>
        <end position="85"/>
    </location>
</feature>
<keyword evidence="5" id="KW-1185">Reference proteome</keyword>
<sequence>MTSPWSEGQVASVATDAGSLAAARTLSASWSDTGHTGTALWGLCQGSGRSPYRTVVDLDGPAFSCSCPSRKFPCKHALGLLLLWSQGQVPDAADFPPFAREWLGRRATRASEPGPPAPPSTAQGKSAERRADRVAAGLDELDLWLTDQIRSGLGSTDTSPAAFDAVAARMVDAQAPGVASALRRLAFTVALRPDWPARLLAEYAKLHLLVVAHRRLPELPEPLRATVRAHVGYPVSTDKVRGEPAVRDRWMVLGSQTTEEKRLFTRKVWLLGRDHGRWALLLDFAHGTPNFANAVPPLGSLVDADLHFYPGAAPLRAQWDAGHGAAEPFTTLPAGGIDPALDAFAHVIGADPWVRSWPVLLGGVTPTVTDEGWLLVDAEGRALPVTGDERNLWTLLGISGGHPVTVCGDWNSEALTPVSVFDRGVVHSLVSATAPSVSTRTAGRRR</sequence>
<evidence type="ECO:0000313" key="4">
    <source>
        <dbReference type="EMBL" id="AWK75420.1"/>
    </source>
</evidence>
<dbReference type="Pfam" id="PF04434">
    <property type="entry name" value="SWIM"/>
    <property type="match status" value="1"/>
</dbReference>
<feature type="region of interest" description="Disordered" evidence="2">
    <location>
        <begin position="107"/>
        <end position="131"/>
    </location>
</feature>
<gene>
    <name evidence="4" type="ORF">CBI38_08530</name>
</gene>
<name>A0A2S2C3G8_9NOCA</name>
<keyword evidence="1" id="KW-0863">Zinc-finger</keyword>